<gene>
    <name evidence="5" type="ORF">UFOPK4347_00573</name>
</gene>
<dbReference type="PANTHER" id="PTHR46429:SF1">
    <property type="entry name" value="23S RRNA (GUANOSINE-2'-O-)-METHYLTRANSFERASE RLMB"/>
    <property type="match status" value="1"/>
</dbReference>
<dbReference type="Gene3D" id="3.30.1330.30">
    <property type="match status" value="1"/>
</dbReference>
<dbReference type="EMBL" id="CAFBQU010000010">
    <property type="protein sequence ID" value="CAB5063292.1"/>
    <property type="molecule type" value="Genomic_DNA"/>
</dbReference>
<evidence type="ECO:0000256" key="2">
    <source>
        <dbReference type="ARBA" id="ARBA00022679"/>
    </source>
</evidence>
<protein>
    <submittedName>
        <fullName evidence="5">Unannotated protein</fullName>
    </submittedName>
</protein>
<accession>A0A6J7UDB5</accession>
<dbReference type="InterPro" id="IPR029028">
    <property type="entry name" value="Alpha/beta_knot_MTases"/>
</dbReference>
<feature type="compositionally biased region" description="Low complexity" evidence="3">
    <location>
        <begin position="23"/>
        <end position="41"/>
    </location>
</feature>
<dbReference type="GO" id="GO:0032259">
    <property type="term" value="P:methylation"/>
    <property type="evidence" value="ECO:0007669"/>
    <property type="project" value="UniProtKB-KW"/>
</dbReference>
<reference evidence="5" key="1">
    <citation type="submission" date="2020-05" db="EMBL/GenBank/DDBJ databases">
        <authorList>
            <person name="Chiriac C."/>
            <person name="Salcher M."/>
            <person name="Ghai R."/>
            <person name="Kavagutti S V."/>
        </authorList>
    </citation>
    <scope>NUCLEOTIDE SEQUENCE</scope>
</reference>
<evidence type="ECO:0000256" key="3">
    <source>
        <dbReference type="SAM" id="MobiDB-lite"/>
    </source>
</evidence>
<dbReference type="CDD" id="cd18103">
    <property type="entry name" value="SpoU-like_RlmB"/>
    <property type="match status" value="1"/>
</dbReference>
<evidence type="ECO:0000256" key="1">
    <source>
        <dbReference type="ARBA" id="ARBA00022603"/>
    </source>
</evidence>
<dbReference type="GO" id="GO:0006396">
    <property type="term" value="P:RNA processing"/>
    <property type="evidence" value="ECO:0007669"/>
    <property type="project" value="InterPro"/>
</dbReference>
<dbReference type="SMART" id="SM00967">
    <property type="entry name" value="SpoU_sub_bind"/>
    <property type="match status" value="1"/>
</dbReference>
<dbReference type="InterPro" id="IPR013123">
    <property type="entry name" value="SpoU_subst-bd"/>
</dbReference>
<feature type="compositionally biased region" description="Basic and acidic residues" evidence="3">
    <location>
        <begin position="61"/>
        <end position="76"/>
    </location>
</feature>
<proteinExistence type="predicted"/>
<dbReference type="AlphaFoldDB" id="A0A6J7UDB5"/>
<evidence type="ECO:0000259" key="4">
    <source>
        <dbReference type="SMART" id="SM00967"/>
    </source>
</evidence>
<evidence type="ECO:0000313" key="5">
    <source>
        <dbReference type="EMBL" id="CAB5063292.1"/>
    </source>
</evidence>
<keyword evidence="1" id="KW-0489">Methyltransferase</keyword>
<name>A0A6J7UDB5_9ZZZZ</name>
<dbReference type="GO" id="GO:0005829">
    <property type="term" value="C:cytosol"/>
    <property type="evidence" value="ECO:0007669"/>
    <property type="project" value="TreeGrafter"/>
</dbReference>
<sequence>MAQRARKPAPGAKTGMPKGNRGAPARTSAAPARSSNPPKKSGAPKKFGGAKRTGAPVRGGNRFDPRAGGDRSRPAEKGLGGEQVEGRQAVRELLIAGRRKTREIWIANDIDANEVIDDIRELAEAVRVTVTDVPRKHIENTARSEAPQGVIAFAAPLPEIGIEELLISRNGVQPFLVAVDGVTDPGNLGALLRCCDGAGVTGVILPRHRSVHVTPTTAKAAAGAVEHLDIAVVSGLPAAIAQMKKAKVWVVGLDDDADRSLFDIASFANDPICIVLGAEGKGIARLVRERCDVVVSIPMNGQLSSLNVSAAGALATYEVVRARQAQ</sequence>
<dbReference type="Pfam" id="PF00588">
    <property type="entry name" value="SpoU_methylase"/>
    <property type="match status" value="1"/>
</dbReference>
<dbReference type="InterPro" id="IPR029026">
    <property type="entry name" value="tRNA_m1G_MTases_N"/>
</dbReference>
<dbReference type="Pfam" id="PF08032">
    <property type="entry name" value="SpoU_sub_bind"/>
    <property type="match status" value="1"/>
</dbReference>
<feature type="domain" description="RNA 2-O ribose methyltransferase substrate binding" evidence="4">
    <location>
        <begin position="83"/>
        <end position="160"/>
    </location>
</feature>
<dbReference type="PANTHER" id="PTHR46429">
    <property type="entry name" value="23S RRNA (GUANOSINE-2'-O-)-METHYLTRANSFERASE RLMB"/>
    <property type="match status" value="1"/>
</dbReference>
<dbReference type="SUPFAM" id="SSF55315">
    <property type="entry name" value="L30e-like"/>
    <property type="match status" value="1"/>
</dbReference>
<dbReference type="GO" id="GO:0003723">
    <property type="term" value="F:RNA binding"/>
    <property type="evidence" value="ECO:0007669"/>
    <property type="project" value="InterPro"/>
</dbReference>
<keyword evidence="2" id="KW-0808">Transferase</keyword>
<dbReference type="SUPFAM" id="SSF75217">
    <property type="entry name" value="alpha/beta knot"/>
    <property type="match status" value="1"/>
</dbReference>
<dbReference type="Gene3D" id="3.40.1280.10">
    <property type="match status" value="1"/>
</dbReference>
<dbReference type="InterPro" id="IPR001537">
    <property type="entry name" value="SpoU_MeTrfase"/>
</dbReference>
<organism evidence="5">
    <name type="scientific">freshwater metagenome</name>
    <dbReference type="NCBI Taxonomy" id="449393"/>
    <lineage>
        <taxon>unclassified sequences</taxon>
        <taxon>metagenomes</taxon>
        <taxon>ecological metagenomes</taxon>
    </lineage>
</organism>
<dbReference type="NCBIfam" id="TIGR00186">
    <property type="entry name" value="rRNA_methyl_3"/>
    <property type="match status" value="1"/>
</dbReference>
<dbReference type="InterPro" id="IPR004441">
    <property type="entry name" value="rRNA_MeTrfase_TrmH"/>
</dbReference>
<dbReference type="GO" id="GO:0008173">
    <property type="term" value="F:RNA methyltransferase activity"/>
    <property type="evidence" value="ECO:0007669"/>
    <property type="project" value="InterPro"/>
</dbReference>
<feature type="region of interest" description="Disordered" evidence="3">
    <location>
        <begin position="1"/>
        <end position="84"/>
    </location>
</feature>
<dbReference type="InterPro" id="IPR029064">
    <property type="entry name" value="Ribosomal_eL30-like_sf"/>
</dbReference>